<dbReference type="GO" id="GO:0016989">
    <property type="term" value="F:sigma factor antagonist activity"/>
    <property type="evidence" value="ECO:0007669"/>
    <property type="project" value="TreeGrafter"/>
</dbReference>
<dbReference type="AlphaFoldDB" id="A0A269XXV4"/>
<dbReference type="PANTHER" id="PTHR30273">
    <property type="entry name" value="PERIPLASMIC SIGNAL SENSOR AND SIGMA FACTOR ACTIVATOR FECR-RELATED"/>
    <property type="match status" value="1"/>
</dbReference>
<dbReference type="Gene3D" id="2.60.120.1440">
    <property type="match status" value="1"/>
</dbReference>
<dbReference type="InterPro" id="IPR012373">
    <property type="entry name" value="Ferrdict_sens_TM"/>
</dbReference>
<keyword evidence="1" id="KW-1133">Transmembrane helix</keyword>
<comment type="caution">
    <text evidence="4">The sequence shown here is derived from an EMBL/GenBank/DDBJ whole genome shotgun (WGS) entry which is preliminary data.</text>
</comment>
<evidence type="ECO:0000313" key="5">
    <source>
        <dbReference type="Proteomes" id="UP000216151"/>
    </source>
</evidence>
<proteinExistence type="predicted"/>
<gene>
    <name evidence="4" type="ORF">B8X00_07735</name>
</gene>
<keyword evidence="5" id="KW-1185">Reference proteome</keyword>
<evidence type="ECO:0000259" key="2">
    <source>
        <dbReference type="Pfam" id="PF04773"/>
    </source>
</evidence>
<dbReference type="InterPro" id="IPR006860">
    <property type="entry name" value="FecR"/>
</dbReference>
<dbReference type="InterPro" id="IPR032623">
    <property type="entry name" value="FecR_N"/>
</dbReference>
<dbReference type="RefSeq" id="WP_095349772.1">
    <property type="nucleotide sequence ID" value="NZ_JBDNMF010000037.1"/>
</dbReference>
<feature type="domain" description="FecR protein" evidence="2">
    <location>
        <begin position="119"/>
        <end position="206"/>
    </location>
</feature>
<keyword evidence="4" id="KW-0808">Transferase</keyword>
<feature type="transmembrane region" description="Helical" evidence="1">
    <location>
        <begin position="85"/>
        <end position="103"/>
    </location>
</feature>
<dbReference type="Pfam" id="PF04773">
    <property type="entry name" value="FecR"/>
    <property type="match status" value="1"/>
</dbReference>
<evidence type="ECO:0000256" key="1">
    <source>
        <dbReference type="SAM" id="Phobius"/>
    </source>
</evidence>
<dbReference type="EMBL" id="NCXK01000008">
    <property type="protein sequence ID" value="PAK78122.1"/>
    <property type="molecule type" value="Genomic_DNA"/>
</dbReference>
<dbReference type="Pfam" id="PF16220">
    <property type="entry name" value="DUF4880"/>
    <property type="match status" value="1"/>
</dbReference>
<reference evidence="4 5" key="1">
    <citation type="submission" date="2017-04" db="EMBL/GenBank/DDBJ databases">
        <title>Kefir bacterial isolates.</title>
        <authorList>
            <person name="Kim Y."/>
            <person name="Blasche S."/>
            <person name="Patil K.R."/>
        </authorList>
    </citation>
    <scope>NUCLEOTIDE SEQUENCE [LARGE SCALE GENOMIC DNA]</scope>
    <source>
        <strain evidence="4 5">KR</strain>
    </source>
</reference>
<dbReference type="GO" id="GO:0016301">
    <property type="term" value="F:kinase activity"/>
    <property type="evidence" value="ECO:0007669"/>
    <property type="project" value="UniProtKB-KW"/>
</dbReference>
<dbReference type="OrthoDB" id="7339213at2"/>
<evidence type="ECO:0000259" key="3">
    <source>
        <dbReference type="Pfam" id="PF16220"/>
    </source>
</evidence>
<sequence length="321" mass="35105">MTEPKTPAQAAAGWYLYLREDPDDEELQSRFEEWLARDPAHVQAWGEMHVTASVMAEIPHALHVPPAITPAPVLRMRRRVFVRKPVFACGLALVAACAAMIFLTPDMLVRLRADHYAPVAETRDIQLADGSEIILAPQAAISITMNASERSIHLLQGEALFTVHHDPARLFRVTTGNAVITDIGTVFDVSADGAATVVAVREGRVRVTERRSASAGRELHAGEWERVAGAASSSGEVPVAAIGAWCDGTLVARNETIGKLIEALRPWTSTRIILTDRKLAEKRVTGTYDLHQPEASLRQIVDAYGGHVSSWMTWVDLVTAR</sequence>
<protein>
    <submittedName>
        <fullName evidence="4">Histidine kinase</fullName>
    </submittedName>
</protein>
<accession>A0A269XXV4</accession>
<name>A0A269XXV4_9PROT</name>
<keyword evidence="4" id="KW-0418">Kinase</keyword>
<feature type="domain" description="FecR N-terminal" evidence="3">
    <location>
        <begin position="9"/>
        <end position="48"/>
    </location>
</feature>
<evidence type="ECO:0000313" key="4">
    <source>
        <dbReference type="EMBL" id="PAK78122.1"/>
    </source>
</evidence>
<keyword evidence="1" id="KW-0472">Membrane</keyword>
<dbReference type="PANTHER" id="PTHR30273:SF2">
    <property type="entry name" value="PROTEIN FECR"/>
    <property type="match status" value="1"/>
</dbReference>
<dbReference type="PIRSF" id="PIRSF018266">
    <property type="entry name" value="FecR"/>
    <property type="match status" value="1"/>
</dbReference>
<keyword evidence="1" id="KW-0812">Transmembrane</keyword>
<organism evidence="4 5">
    <name type="scientific">Acetobacter fabarum</name>
    <dbReference type="NCBI Taxonomy" id="483199"/>
    <lineage>
        <taxon>Bacteria</taxon>
        <taxon>Pseudomonadati</taxon>
        <taxon>Pseudomonadota</taxon>
        <taxon>Alphaproteobacteria</taxon>
        <taxon>Acetobacterales</taxon>
        <taxon>Acetobacteraceae</taxon>
        <taxon>Acetobacter</taxon>
    </lineage>
</organism>
<dbReference type="Proteomes" id="UP000216151">
    <property type="component" value="Unassembled WGS sequence"/>
</dbReference>